<dbReference type="Proteomes" id="UP000244248">
    <property type="component" value="Unassembled WGS sequence"/>
</dbReference>
<feature type="transmembrane region" description="Helical" evidence="16">
    <location>
        <begin position="12"/>
        <end position="34"/>
    </location>
</feature>
<evidence type="ECO:0000256" key="9">
    <source>
        <dbReference type="ARBA" id="ARBA00022989"/>
    </source>
</evidence>
<feature type="transmembrane region" description="Helical" evidence="16">
    <location>
        <begin position="78"/>
        <end position="98"/>
    </location>
</feature>
<comment type="subcellular location">
    <subcellularLocation>
        <location evidence="2">Endomembrane system</location>
        <topology evidence="2">Multi-pass membrane protein</topology>
    </subcellularLocation>
</comment>
<evidence type="ECO:0000256" key="16">
    <source>
        <dbReference type="SAM" id="Phobius"/>
    </source>
</evidence>
<feature type="transmembrane region" description="Helical" evidence="16">
    <location>
        <begin position="40"/>
        <end position="57"/>
    </location>
</feature>
<evidence type="ECO:0000256" key="6">
    <source>
        <dbReference type="ARBA" id="ARBA00022516"/>
    </source>
</evidence>
<evidence type="ECO:0000256" key="5">
    <source>
        <dbReference type="ARBA" id="ARBA00017171"/>
    </source>
</evidence>
<organism evidence="17 18">
    <name type="scientific">Stenotrophobium rhamnosiphilum</name>
    <dbReference type="NCBI Taxonomy" id="2029166"/>
    <lineage>
        <taxon>Bacteria</taxon>
        <taxon>Pseudomonadati</taxon>
        <taxon>Pseudomonadota</taxon>
        <taxon>Gammaproteobacteria</taxon>
        <taxon>Nevskiales</taxon>
        <taxon>Nevskiaceae</taxon>
        <taxon>Stenotrophobium</taxon>
    </lineage>
</organism>
<dbReference type="InterPro" id="IPR050324">
    <property type="entry name" value="CDP-alcohol_PTase-I"/>
</dbReference>
<keyword evidence="12" id="KW-0594">Phospholipid biosynthesis</keyword>
<keyword evidence="9 16" id="KW-1133">Transmembrane helix</keyword>
<evidence type="ECO:0000256" key="3">
    <source>
        <dbReference type="ARBA" id="ARBA00010441"/>
    </source>
</evidence>
<dbReference type="Pfam" id="PF01066">
    <property type="entry name" value="CDP-OH_P_transf"/>
    <property type="match status" value="1"/>
</dbReference>
<accession>A0A2T5MEK9</accession>
<feature type="transmembrane region" description="Helical" evidence="16">
    <location>
        <begin position="171"/>
        <end position="194"/>
    </location>
</feature>
<keyword evidence="11 16" id="KW-0472">Membrane</keyword>
<evidence type="ECO:0000256" key="11">
    <source>
        <dbReference type="ARBA" id="ARBA00023136"/>
    </source>
</evidence>
<dbReference type="GO" id="GO:0008654">
    <property type="term" value="P:phospholipid biosynthetic process"/>
    <property type="evidence" value="ECO:0007669"/>
    <property type="project" value="UniProtKB-KW"/>
</dbReference>
<evidence type="ECO:0000256" key="1">
    <source>
        <dbReference type="ARBA" id="ARBA00000287"/>
    </source>
</evidence>
<feature type="transmembrane region" description="Helical" evidence="16">
    <location>
        <begin position="206"/>
        <end position="222"/>
    </location>
</feature>
<keyword evidence="18" id="KW-1185">Reference proteome</keyword>
<evidence type="ECO:0000313" key="17">
    <source>
        <dbReference type="EMBL" id="PTU31021.1"/>
    </source>
</evidence>
<evidence type="ECO:0000313" key="18">
    <source>
        <dbReference type="Proteomes" id="UP000244248"/>
    </source>
</evidence>
<comment type="catalytic activity">
    <reaction evidence="1">
        <text>a CDP-1,2-diacyl-sn-glycerol + L-serine = a 1,2-diacyl-sn-glycero-3-phospho-L-serine + CMP + H(+)</text>
        <dbReference type="Rhea" id="RHEA:16913"/>
        <dbReference type="ChEBI" id="CHEBI:15378"/>
        <dbReference type="ChEBI" id="CHEBI:33384"/>
        <dbReference type="ChEBI" id="CHEBI:57262"/>
        <dbReference type="ChEBI" id="CHEBI:58332"/>
        <dbReference type="ChEBI" id="CHEBI:60377"/>
        <dbReference type="EC" id="2.7.8.8"/>
    </reaction>
</comment>
<feature type="transmembrane region" description="Helical" evidence="16">
    <location>
        <begin position="228"/>
        <end position="246"/>
    </location>
</feature>
<dbReference type="PROSITE" id="PS00379">
    <property type="entry name" value="CDP_ALCOHOL_P_TRANSF"/>
    <property type="match status" value="1"/>
</dbReference>
<name>A0A2T5MEK9_9GAMM</name>
<dbReference type="PANTHER" id="PTHR14269">
    <property type="entry name" value="CDP-DIACYLGLYCEROL--GLYCEROL-3-PHOSPHATE 3-PHOSPHATIDYLTRANSFERASE-RELATED"/>
    <property type="match status" value="1"/>
</dbReference>
<evidence type="ECO:0000256" key="8">
    <source>
        <dbReference type="ARBA" id="ARBA00022692"/>
    </source>
</evidence>
<feature type="transmembrane region" description="Helical" evidence="16">
    <location>
        <begin position="110"/>
        <end position="127"/>
    </location>
</feature>
<evidence type="ECO:0000256" key="10">
    <source>
        <dbReference type="ARBA" id="ARBA00023098"/>
    </source>
</evidence>
<evidence type="ECO:0000256" key="4">
    <source>
        <dbReference type="ARBA" id="ARBA00013174"/>
    </source>
</evidence>
<keyword evidence="7 15" id="KW-0808">Transferase</keyword>
<keyword evidence="6" id="KW-0444">Lipid biosynthesis</keyword>
<evidence type="ECO:0000256" key="15">
    <source>
        <dbReference type="RuleBase" id="RU003750"/>
    </source>
</evidence>
<dbReference type="InterPro" id="IPR000462">
    <property type="entry name" value="CDP-OH_P_trans"/>
</dbReference>
<dbReference type="InterPro" id="IPR048254">
    <property type="entry name" value="CDP_ALCOHOL_P_TRANSF_CS"/>
</dbReference>
<dbReference type="EC" id="2.7.8.8" evidence="4"/>
<keyword evidence="10" id="KW-0443">Lipid metabolism</keyword>
<comment type="caution">
    <text evidence="17">The sequence shown here is derived from an EMBL/GenBank/DDBJ whole genome shotgun (WGS) entry which is preliminary data.</text>
</comment>
<dbReference type="InterPro" id="IPR043130">
    <property type="entry name" value="CDP-OH_PTrfase_TM_dom"/>
</dbReference>
<evidence type="ECO:0000256" key="14">
    <source>
        <dbReference type="ARBA" id="ARBA00032361"/>
    </source>
</evidence>
<sequence>MDEQGASKKRRRGIYLLPNLFTTGTLFGGFYAIISAMDGHFSAAAAGILAAMIADGLDGRIARLTNTFSDFGKEYDSLCDMGAFGFAASIVIYAFSLNHFAEVHWLGGKVGWAVAFLYAACAALRLARFNVLASRGGASGDFFGLPSPAAAGLVGGYVWAANESGLSGDNWVVMLLAAVVTAGAGILMVSNFRFAAFKTVKIEGRVPFRYIVVMVGLLALFAMDPPHIFFLTFLIYALSGPVLALWRRYKNRKTTPAPQA</sequence>
<gene>
    <name evidence="17" type="primary">pssA</name>
    <name evidence="17" type="ORF">CJD38_12025</name>
</gene>
<protein>
    <recommendedName>
        <fullName evidence="5">CDP-diacylglycerol--serine O-phosphatidyltransferase</fullName>
        <ecNumber evidence="4">2.7.8.8</ecNumber>
    </recommendedName>
    <alternativeName>
        <fullName evidence="14">Phosphatidylserine synthase</fullName>
    </alternativeName>
</protein>
<feature type="transmembrane region" description="Helical" evidence="16">
    <location>
        <begin position="139"/>
        <end position="159"/>
    </location>
</feature>
<dbReference type="EMBL" id="QANS01000004">
    <property type="protein sequence ID" value="PTU31021.1"/>
    <property type="molecule type" value="Genomic_DNA"/>
</dbReference>
<dbReference type="OrthoDB" id="9777147at2"/>
<dbReference type="AlphaFoldDB" id="A0A2T5MEK9"/>
<dbReference type="GO" id="GO:0016020">
    <property type="term" value="C:membrane"/>
    <property type="evidence" value="ECO:0007669"/>
    <property type="project" value="InterPro"/>
</dbReference>
<reference evidence="17 18" key="1">
    <citation type="submission" date="2018-04" db="EMBL/GenBank/DDBJ databases">
        <title>Novel species isolated from glacier.</title>
        <authorList>
            <person name="Liu Q."/>
            <person name="Xin Y.-H."/>
        </authorList>
    </citation>
    <scope>NUCLEOTIDE SEQUENCE [LARGE SCALE GENOMIC DNA]</scope>
    <source>
        <strain evidence="17 18">GT1R17</strain>
    </source>
</reference>
<evidence type="ECO:0000256" key="12">
    <source>
        <dbReference type="ARBA" id="ARBA00023209"/>
    </source>
</evidence>
<dbReference type="RefSeq" id="WP_107940605.1">
    <property type="nucleotide sequence ID" value="NZ_QANS01000004.1"/>
</dbReference>
<dbReference type="InterPro" id="IPR004533">
    <property type="entry name" value="CDP-diaglyc--ser_O-PTrfase"/>
</dbReference>
<evidence type="ECO:0000256" key="7">
    <source>
        <dbReference type="ARBA" id="ARBA00022679"/>
    </source>
</evidence>
<dbReference type="PANTHER" id="PTHR14269:SF61">
    <property type="entry name" value="CDP-DIACYLGLYCEROL--SERINE O-PHOSPHATIDYLTRANSFERASE"/>
    <property type="match status" value="1"/>
</dbReference>
<dbReference type="Gene3D" id="1.20.120.1760">
    <property type="match status" value="1"/>
</dbReference>
<proteinExistence type="inferred from homology"/>
<keyword evidence="8 16" id="KW-0812">Transmembrane</keyword>
<evidence type="ECO:0000256" key="2">
    <source>
        <dbReference type="ARBA" id="ARBA00004127"/>
    </source>
</evidence>
<comment type="similarity">
    <text evidence="3 15">Belongs to the CDP-alcohol phosphatidyltransferase class-I family.</text>
</comment>
<keyword evidence="13" id="KW-1208">Phospholipid metabolism</keyword>
<evidence type="ECO:0000256" key="13">
    <source>
        <dbReference type="ARBA" id="ARBA00023264"/>
    </source>
</evidence>
<dbReference type="NCBIfam" id="TIGR00473">
    <property type="entry name" value="pssA"/>
    <property type="match status" value="1"/>
</dbReference>
<dbReference type="GO" id="GO:0012505">
    <property type="term" value="C:endomembrane system"/>
    <property type="evidence" value="ECO:0007669"/>
    <property type="project" value="UniProtKB-SubCell"/>
</dbReference>
<dbReference type="GO" id="GO:0003882">
    <property type="term" value="F:CDP-diacylglycerol-serine O-phosphatidyltransferase activity"/>
    <property type="evidence" value="ECO:0007669"/>
    <property type="project" value="UniProtKB-EC"/>
</dbReference>